<dbReference type="EMBL" id="ODYU01001937">
    <property type="protein sequence ID" value="SOQ38831.1"/>
    <property type="molecule type" value="Genomic_DNA"/>
</dbReference>
<dbReference type="AlphaFoldDB" id="A0A2H1VDG6"/>
<protein>
    <submittedName>
        <fullName evidence="1">SFRICE_027857</fullName>
    </submittedName>
</protein>
<proteinExistence type="predicted"/>
<evidence type="ECO:0000313" key="1">
    <source>
        <dbReference type="EMBL" id="SOQ38831.1"/>
    </source>
</evidence>
<gene>
    <name evidence="1" type="ORF">SFRICE_027857</name>
</gene>
<reference evidence="1" key="1">
    <citation type="submission" date="2016-07" db="EMBL/GenBank/DDBJ databases">
        <authorList>
            <person name="Bretaudeau A."/>
        </authorList>
    </citation>
    <scope>NUCLEOTIDE SEQUENCE</scope>
    <source>
        <strain evidence="1">Rice</strain>
        <tissue evidence="1">Whole body</tissue>
    </source>
</reference>
<sequence>MQTKSKCKRPQARIVRIPYDVISTHRMLALPMMRSVRCGSVDAVGKTQHKRCFTPILCEAVVSLGLSWPICAETWLTRTYKLKYKWSFTEQCKRDGAMMYITFQDNPSGNVGFKGTTFHAILGQ</sequence>
<name>A0A2H1VDG6_SPOFR</name>
<organism evidence="1">
    <name type="scientific">Spodoptera frugiperda</name>
    <name type="common">Fall armyworm</name>
    <dbReference type="NCBI Taxonomy" id="7108"/>
    <lineage>
        <taxon>Eukaryota</taxon>
        <taxon>Metazoa</taxon>
        <taxon>Ecdysozoa</taxon>
        <taxon>Arthropoda</taxon>
        <taxon>Hexapoda</taxon>
        <taxon>Insecta</taxon>
        <taxon>Pterygota</taxon>
        <taxon>Neoptera</taxon>
        <taxon>Endopterygota</taxon>
        <taxon>Lepidoptera</taxon>
        <taxon>Glossata</taxon>
        <taxon>Ditrysia</taxon>
        <taxon>Noctuoidea</taxon>
        <taxon>Noctuidae</taxon>
        <taxon>Amphipyrinae</taxon>
        <taxon>Spodoptera</taxon>
    </lineage>
</organism>
<accession>A0A2H1VDG6</accession>